<evidence type="ECO:0000313" key="4">
    <source>
        <dbReference type="EMBL" id="ODV76678.1"/>
    </source>
</evidence>
<dbReference type="GO" id="GO:0005737">
    <property type="term" value="C:cytoplasm"/>
    <property type="evidence" value="ECO:0007669"/>
    <property type="project" value="TreeGrafter"/>
</dbReference>
<reference evidence="5" key="1">
    <citation type="submission" date="2016-05" db="EMBL/GenBank/DDBJ databases">
        <title>Comparative genomics of biotechnologically important yeasts.</title>
        <authorList>
            <consortium name="DOE Joint Genome Institute"/>
            <person name="Riley R."/>
            <person name="Haridas S."/>
            <person name="Wolfe K.H."/>
            <person name="Lopes M.R."/>
            <person name="Hittinger C.T."/>
            <person name="Goker M."/>
            <person name="Salamov A."/>
            <person name="Wisecaver J."/>
            <person name="Long T.M."/>
            <person name="Aerts A.L."/>
            <person name="Barry K."/>
            <person name="Choi C."/>
            <person name="Clum A."/>
            <person name="Coughlan A.Y."/>
            <person name="Deshpande S."/>
            <person name="Douglass A.P."/>
            <person name="Hanson S.J."/>
            <person name="Klenk H.-P."/>
            <person name="Labutti K."/>
            <person name="Lapidus A."/>
            <person name="Lindquist E."/>
            <person name="Lipzen A."/>
            <person name="Meier-Kolthoff J.P."/>
            <person name="Ohm R.A."/>
            <person name="Otillar R.P."/>
            <person name="Pangilinan J."/>
            <person name="Peng Y."/>
            <person name="Rokas A."/>
            <person name="Rosa C.A."/>
            <person name="Scheuner C."/>
            <person name="Sibirny A.A."/>
            <person name="Slot J.C."/>
            <person name="Stielow J.B."/>
            <person name="Sun H."/>
            <person name="Kurtzman C.P."/>
            <person name="Blackwell M."/>
            <person name="Grigoriev I.V."/>
            <person name="Jeffries T.W."/>
        </authorList>
    </citation>
    <scope>NUCLEOTIDE SEQUENCE [LARGE SCALE GENOMIC DNA]</scope>
    <source>
        <strain evidence="5">NRRL Y-17324</strain>
    </source>
</reference>
<comment type="similarity">
    <text evidence="2">Belongs to the cytidine and deoxycytidylate deaminase family. ADAT3 subfamily.</text>
</comment>
<protein>
    <recommendedName>
        <fullName evidence="3">CMP/dCMP-type deaminase domain-containing protein</fullName>
    </recommendedName>
</protein>
<name>A0A1E4SB24_9ASCO</name>
<dbReference type="STRING" id="984487.A0A1E4SB24"/>
<dbReference type="InterPro" id="IPR016193">
    <property type="entry name" value="Cytidine_deaminase-like"/>
</dbReference>
<keyword evidence="1" id="KW-0819">tRNA processing</keyword>
<dbReference type="EMBL" id="KV453918">
    <property type="protein sequence ID" value="ODV76678.1"/>
    <property type="molecule type" value="Genomic_DNA"/>
</dbReference>
<dbReference type="GO" id="GO:0008033">
    <property type="term" value="P:tRNA processing"/>
    <property type="evidence" value="ECO:0007669"/>
    <property type="project" value="UniProtKB-KW"/>
</dbReference>
<dbReference type="GO" id="GO:0005634">
    <property type="term" value="C:nucleus"/>
    <property type="evidence" value="ECO:0007669"/>
    <property type="project" value="TreeGrafter"/>
</dbReference>
<dbReference type="PROSITE" id="PS51747">
    <property type="entry name" value="CYT_DCMP_DEAMINASES_2"/>
    <property type="match status" value="1"/>
</dbReference>
<dbReference type="InterPro" id="IPR002125">
    <property type="entry name" value="CMP_dCMP_dom"/>
</dbReference>
<dbReference type="Gene3D" id="3.40.140.10">
    <property type="entry name" value="Cytidine Deaminase, domain 2"/>
    <property type="match status" value="1"/>
</dbReference>
<organism evidence="4 5">
    <name type="scientific">Suhomyces tanzawaensis NRRL Y-17324</name>
    <dbReference type="NCBI Taxonomy" id="984487"/>
    <lineage>
        <taxon>Eukaryota</taxon>
        <taxon>Fungi</taxon>
        <taxon>Dikarya</taxon>
        <taxon>Ascomycota</taxon>
        <taxon>Saccharomycotina</taxon>
        <taxon>Pichiomycetes</taxon>
        <taxon>Debaryomycetaceae</taxon>
        <taxon>Suhomyces</taxon>
    </lineage>
</organism>
<dbReference type="PANTHER" id="PTHR11079:SF156">
    <property type="entry name" value="INACTIVE TRNA-SPECIFIC ADENOSINE DEAMINASE-LIKE PROTEIN 3-RELATED"/>
    <property type="match status" value="1"/>
</dbReference>
<dbReference type="OrthoDB" id="3180714at2759"/>
<proteinExistence type="inferred from homology"/>
<accession>A0A1E4SB24</accession>
<dbReference type="AlphaFoldDB" id="A0A1E4SB24"/>
<dbReference type="SUPFAM" id="SSF53927">
    <property type="entry name" value="Cytidine deaminase-like"/>
    <property type="match status" value="1"/>
</dbReference>
<feature type="domain" description="CMP/dCMP-type deaminase" evidence="3">
    <location>
        <begin position="156"/>
        <end position="292"/>
    </location>
</feature>
<evidence type="ECO:0000313" key="5">
    <source>
        <dbReference type="Proteomes" id="UP000094285"/>
    </source>
</evidence>
<keyword evidence="5" id="KW-1185">Reference proteome</keyword>
<evidence type="ECO:0000256" key="2">
    <source>
        <dbReference type="ARBA" id="ARBA00038160"/>
    </source>
</evidence>
<dbReference type="GO" id="GO:0052717">
    <property type="term" value="F:tRNA-specific adenosine-34 deaminase activity"/>
    <property type="evidence" value="ECO:0007669"/>
    <property type="project" value="TreeGrafter"/>
</dbReference>
<dbReference type="Pfam" id="PF00383">
    <property type="entry name" value="dCMP_cyt_deam_1"/>
    <property type="match status" value="1"/>
</dbReference>
<dbReference type="Proteomes" id="UP000094285">
    <property type="component" value="Unassembled WGS sequence"/>
</dbReference>
<gene>
    <name evidence="4" type="ORF">CANTADRAFT_27710</name>
</gene>
<dbReference type="RefSeq" id="XP_020061800.1">
    <property type="nucleotide sequence ID" value="XM_020208193.1"/>
</dbReference>
<feature type="non-terminal residue" evidence="4">
    <location>
        <position position="1"/>
    </location>
</feature>
<dbReference type="PANTHER" id="PTHR11079">
    <property type="entry name" value="CYTOSINE DEAMINASE FAMILY MEMBER"/>
    <property type="match status" value="1"/>
</dbReference>
<dbReference type="GeneID" id="30982330"/>
<evidence type="ECO:0000259" key="3">
    <source>
        <dbReference type="PROSITE" id="PS51747"/>
    </source>
</evidence>
<evidence type="ECO:0000256" key="1">
    <source>
        <dbReference type="ARBA" id="ARBA00022694"/>
    </source>
</evidence>
<sequence length="331" mass="38454">MVQKIKSKNSDNVDLERGILYGCLQQVRSSTSRSLDADNPPLFKVWCCEIEPRYTPVVVSLIRDQISPEEEKSLIHIKRFHKINSSDTSTMILRIVLCTEKFLKTEEEVTKFFTKHRKHDFDFKIRDMLIPSVAPRSKKMSELWSNKYWPMSWKGDPNHQFLLLAQFDIQFERNQISRLINEACASERPNVLLTYIGRLTGTLDFQLMSSEINHGSLNPYDHSIIKAINKVAIEEKKKRILGEADEVYLCQDLVVYTTHEPCVMCSMALVHSRISRIIYLGASSQTGGLESNYQLGDRDGLNWKFDIWKWINSEEVELFNSKLSVIDKIHY</sequence>
<dbReference type="CDD" id="cd01285">
    <property type="entry name" value="nucleoside_deaminase"/>
    <property type="match status" value="1"/>
</dbReference>